<dbReference type="PROSITE" id="PS51257">
    <property type="entry name" value="PROKAR_LIPOPROTEIN"/>
    <property type="match status" value="1"/>
</dbReference>
<dbReference type="Proteomes" id="UP000198238">
    <property type="component" value="Chromosome"/>
</dbReference>
<dbReference type="EMBL" id="CP022278">
    <property type="protein sequence ID" value="ASK26701.1"/>
    <property type="molecule type" value="Genomic_DNA"/>
</dbReference>
<dbReference type="KEGG" id="nei:BG910_02120"/>
<proteinExistence type="predicted"/>
<dbReference type="InterPro" id="IPR054246">
    <property type="entry name" value="DUF6973"/>
</dbReference>
<dbReference type="Pfam" id="PF22322">
    <property type="entry name" value="DUF6973"/>
    <property type="match status" value="1"/>
</dbReference>
<protein>
    <recommendedName>
        <fullName evidence="1">DUF6973 domain-containing protein</fullName>
    </recommendedName>
</protein>
<gene>
    <name evidence="2" type="ORF">BG910_02120</name>
</gene>
<evidence type="ECO:0000313" key="3">
    <source>
        <dbReference type="Proteomes" id="UP000198238"/>
    </source>
</evidence>
<name>A0A220RZP4_9NEIS</name>
<evidence type="ECO:0000313" key="2">
    <source>
        <dbReference type="EMBL" id="ASK26701.1"/>
    </source>
</evidence>
<accession>A0A220RZP4</accession>
<sequence length="237" mass="26438">MTHLKLLILSAALLTGCQTYQEHQSRRSKIAQFVVNHPVAAKAIGVETKRGVNISSNAARLAERTGLDDKANGDGRGTQVNAVRHTLWQAAISSRFDSIVAERAGNAYLSDMEVREGKTDYYSRYAADQAVDIRNNRIGRSIGSGKPNADMKTLTNAVLFYYHKIGLWTASSVQSGGRKVWRIRQSKLSAPVYRQAVKNIEPLSADGMTVKEECRRNRPDRFYNLKQSIKAIKQLQD</sequence>
<keyword evidence="3" id="KW-1185">Reference proteome</keyword>
<dbReference type="AlphaFoldDB" id="A0A220RZP4"/>
<reference evidence="2 3" key="1">
    <citation type="submission" date="2017-06" db="EMBL/GenBank/DDBJ databases">
        <title>Neisseria chenwenguii sp. nov., isolated from the intestinal contents of Tibetan Plateau Pika in Yushu, Qinghai Province, China.</title>
        <authorList>
            <person name="Zhang G."/>
        </authorList>
    </citation>
    <scope>NUCLEOTIDE SEQUENCE [LARGE SCALE GENOMIC DNA]</scope>
    <source>
        <strain evidence="2 3">10023</strain>
    </source>
</reference>
<feature type="domain" description="DUF6973" evidence="1">
    <location>
        <begin position="70"/>
        <end position="157"/>
    </location>
</feature>
<dbReference type="OrthoDB" id="6458461at2"/>
<evidence type="ECO:0000259" key="1">
    <source>
        <dbReference type="Pfam" id="PF22322"/>
    </source>
</evidence>
<organism evidence="2 3">
    <name type="scientific">Neisseria chenwenguii</name>
    <dbReference type="NCBI Taxonomy" id="1853278"/>
    <lineage>
        <taxon>Bacteria</taxon>
        <taxon>Pseudomonadati</taxon>
        <taxon>Pseudomonadota</taxon>
        <taxon>Betaproteobacteria</taxon>
        <taxon>Neisseriales</taxon>
        <taxon>Neisseriaceae</taxon>
        <taxon>Neisseria</taxon>
    </lineage>
</organism>
<dbReference type="RefSeq" id="WP_089035422.1">
    <property type="nucleotide sequence ID" value="NZ_CP022278.1"/>
</dbReference>